<evidence type="ECO:0000313" key="2">
    <source>
        <dbReference type="Proteomes" id="UP000886501"/>
    </source>
</evidence>
<comment type="caution">
    <text evidence="1">The sequence shown here is derived from an EMBL/GenBank/DDBJ whole genome shotgun (WGS) entry which is preliminary data.</text>
</comment>
<evidence type="ECO:0000313" key="1">
    <source>
        <dbReference type="EMBL" id="KAF9647599.1"/>
    </source>
</evidence>
<organism evidence="1 2">
    <name type="scientific">Thelephora ganbajun</name>
    <name type="common">Ganba fungus</name>
    <dbReference type="NCBI Taxonomy" id="370292"/>
    <lineage>
        <taxon>Eukaryota</taxon>
        <taxon>Fungi</taxon>
        <taxon>Dikarya</taxon>
        <taxon>Basidiomycota</taxon>
        <taxon>Agaricomycotina</taxon>
        <taxon>Agaricomycetes</taxon>
        <taxon>Thelephorales</taxon>
        <taxon>Thelephoraceae</taxon>
        <taxon>Thelephora</taxon>
    </lineage>
</organism>
<proteinExistence type="predicted"/>
<dbReference type="Proteomes" id="UP000886501">
    <property type="component" value="Unassembled WGS sequence"/>
</dbReference>
<gene>
    <name evidence="1" type="ORF">BDM02DRAFT_3116828</name>
</gene>
<protein>
    <submittedName>
        <fullName evidence="1">Uncharacterized protein</fullName>
    </submittedName>
</protein>
<accession>A0ACB6ZDF7</accession>
<reference evidence="1" key="1">
    <citation type="submission" date="2019-10" db="EMBL/GenBank/DDBJ databases">
        <authorList>
            <consortium name="DOE Joint Genome Institute"/>
            <person name="Kuo A."/>
            <person name="Miyauchi S."/>
            <person name="Kiss E."/>
            <person name="Drula E."/>
            <person name="Kohler A."/>
            <person name="Sanchez-Garcia M."/>
            <person name="Andreopoulos B."/>
            <person name="Barry K.W."/>
            <person name="Bonito G."/>
            <person name="Buee M."/>
            <person name="Carver A."/>
            <person name="Chen C."/>
            <person name="Cichocki N."/>
            <person name="Clum A."/>
            <person name="Culley D."/>
            <person name="Crous P.W."/>
            <person name="Fauchery L."/>
            <person name="Girlanda M."/>
            <person name="Hayes R."/>
            <person name="Keri Z."/>
            <person name="Labutti K."/>
            <person name="Lipzen A."/>
            <person name="Lombard V."/>
            <person name="Magnuson J."/>
            <person name="Maillard F."/>
            <person name="Morin E."/>
            <person name="Murat C."/>
            <person name="Nolan M."/>
            <person name="Ohm R."/>
            <person name="Pangilinan J."/>
            <person name="Pereira M."/>
            <person name="Perotto S."/>
            <person name="Peter M."/>
            <person name="Riley R."/>
            <person name="Sitrit Y."/>
            <person name="Stielow B."/>
            <person name="Szollosi G."/>
            <person name="Zifcakova L."/>
            <person name="Stursova M."/>
            <person name="Spatafora J.W."/>
            <person name="Tedersoo L."/>
            <person name="Vaario L.-M."/>
            <person name="Yamada A."/>
            <person name="Yan M."/>
            <person name="Wang P."/>
            <person name="Xu J."/>
            <person name="Bruns T."/>
            <person name="Baldrian P."/>
            <person name="Vilgalys R."/>
            <person name="Henrissat B."/>
            <person name="Grigoriev I.V."/>
            <person name="Hibbett D."/>
            <person name="Nagy L.G."/>
            <person name="Martin F.M."/>
        </authorList>
    </citation>
    <scope>NUCLEOTIDE SEQUENCE</scope>
    <source>
        <strain evidence="1">P2</strain>
    </source>
</reference>
<dbReference type="EMBL" id="MU118030">
    <property type="protein sequence ID" value="KAF9647599.1"/>
    <property type="molecule type" value="Genomic_DNA"/>
</dbReference>
<name>A0ACB6ZDF7_THEGA</name>
<sequence length="403" mass="44863">MNLILSHPELTDKQRAKCVNTLAGVLTNRRITRDRSVLEVAATVTGSTFSSQSFRISRPQPEDQNAPQDPAAYPLTPDNVLRQSDQVPPELTNNEPDEIMEDSRASDALPADGTGPSQQPHTRRTITRHGTEVFYGLITPGNSPVKAPGNQSISPVVERDVGMDGTFTGDHDHSSVPSPGSNFGSPTPQETEPQSDVVSALEHEISILRREKAVLLEKEEYVLRKLSRNGQGTISNIETVTDRTVRQRDGLCVENQGLRATIERLKSGIIDLQSKIAHMQDKLDRAEGERIELTQTKRRWIARMWVLAGRVPGELRKKDAEIENMIEKLVGMHAQLAQEQSHLRELQDQLDEERVKRMGAEAELEDSRTAHAQEIKDRDLAGRRLRDQLKQVVNGLDSGAISI</sequence>
<keyword evidence="2" id="KW-1185">Reference proteome</keyword>
<reference evidence="1" key="2">
    <citation type="journal article" date="2020" name="Nat. Commun.">
        <title>Large-scale genome sequencing of mycorrhizal fungi provides insights into the early evolution of symbiotic traits.</title>
        <authorList>
            <person name="Miyauchi S."/>
            <person name="Kiss E."/>
            <person name="Kuo A."/>
            <person name="Drula E."/>
            <person name="Kohler A."/>
            <person name="Sanchez-Garcia M."/>
            <person name="Morin E."/>
            <person name="Andreopoulos B."/>
            <person name="Barry K.W."/>
            <person name="Bonito G."/>
            <person name="Buee M."/>
            <person name="Carver A."/>
            <person name="Chen C."/>
            <person name="Cichocki N."/>
            <person name="Clum A."/>
            <person name="Culley D."/>
            <person name="Crous P.W."/>
            <person name="Fauchery L."/>
            <person name="Girlanda M."/>
            <person name="Hayes R.D."/>
            <person name="Keri Z."/>
            <person name="LaButti K."/>
            <person name="Lipzen A."/>
            <person name="Lombard V."/>
            <person name="Magnuson J."/>
            <person name="Maillard F."/>
            <person name="Murat C."/>
            <person name="Nolan M."/>
            <person name="Ohm R.A."/>
            <person name="Pangilinan J."/>
            <person name="Pereira M.F."/>
            <person name="Perotto S."/>
            <person name="Peter M."/>
            <person name="Pfister S."/>
            <person name="Riley R."/>
            <person name="Sitrit Y."/>
            <person name="Stielow J.B."/>
            <person name="Szollosi G."/>
            <person name="Zifcakova L."/>
            <person name="Stursova M."/>
            <person name="Spatafora J.W."/>
            <person name="Tedersoo L."/>
            <person name="Vaario L.M."/>
            <person name="Yamada A."/>
            <person name="Yan M."/>
            <person name="Wang P."/>
            <person name="Xu J."/>
            <person name="Bruns T."/>
            <person name="Baldrian P."/>
            <person name="Vilgalys R."/>
            <person name="Dunand C."/>
            <person name="Henrissat B."/>
            <person name="Grigoriev I.V."/>
            <person name="Hibbett D."/>
            <person name="Nagy L.G."/>
            <person name="Martin F.M."/>
        </authorList>
    </citation>
    <scope>NUCLEOTIDE SEQUENCE</scope>
    <source>
        <strain evidence="1">P2</strain>
    </source>
</reference>